<evidence type="ECO:0000256" key="8">
    <source>
        <dbReference type="ARBA" id="ARBA00022801"/>
    </source>
</evidence>
<dbReference type="GO" id="GO:0005524">
    <property type="term" value="F:ATP binding"/>
    <property type="evidence" value="ECO:0007669"/>
    <property type="project" value="UniProtKB-KW"/>
</dbReference>
<dbReference type="FunFam" id="3.40.50.300:FF:000577">
    <property type="entry name" value="lymphoid-specific helicase isoform X1"/>
    <property type="match status" value="1"/>
</dbReference>
<evidence type="ECO:0000256" key="18">
    <source>
        <dbReference type="SAM" id="Coils"/>
    </source>
</evidence>
<dbReference type="GO" id="GO:0016787">
    <property type="term" value="F:hydrolase activity"/>
    <property type="evidence" value="ECO:0007669"/>
    <property type="project" value="UniProtKB-KW"/>
</dbReference>
<keyword evidence="8" id="KW-0378">Hydrolase</keyword>
<name>A0A9N8VLH7_9GLOM</name>
<dbReference type="Proteomes" id="UP000789508">
    <property type="component" value="Unassembled WGS sequence"/>
</dbReference>
<dbReference type="Gene3D" id="3.40.50.300">
    <property type="entry name" value="P-loop containing nucleotide triphosphate hydrolases"/>
    <property type="match status" value="1"/>
</dbReference>
<keyword evidence="3" id="KW-0217">Developmental protein</keyword>
<dbReference type="PROSITE" id="PS51194">
    <property type="entry name" value="HELICASE_CTER"/>
    <property type="match status" value="1"/>
</dbReference>
<keyword evidence="14" id="KW-0539">Nucleus</keyword>
<evidence type="ECO:0000256" key="3">
    <source>
        <dbReference type="ARBA" id="ARBA00022473"/>
    </source>
</evidence>
<dbReference type="InterPro" id="IPR014001">
    <property type="entry name" value="Helicase_ATP-bd"/>
</dbReference>
<dbReference type="InterPro" id="IPR027417">
    <property type="entry name" value="P-loop_NTPase"/>
</dbReference>
<evidence type="ECO:0000256" key="1">
    <source>
        <dbReference type="ARBA" id="ARBA00004123"/>
    </source>
</evidence>
<gene>
    <name evidence="22" type="ORF">ALEPTO_LOCUS1165</name>
</gene>
<dbReference type="InterPro" id="IPR000330">
    <property type="entry name" value="SNF2_N"/>
</dbReference>
<dbReference type="GO" id="GO:0006346">
    <property type="term" value="P:DNA methylation-dependent constitutive heterochromatin formation"/>
    <property type="evidence" value="ECO:0007669"/>
    <property type="project" value="TreeGrafter"/>
</dbReference>
<reference evidence="22" key="1">
    <citation type="submission" date="2021-06" db="EMBL/GenBank/DDBJ databases">
        <authorList>
            <person name="Kallberg Y."/>
            <person name="Tangrot J."/>
            <person name="Rosling A."/>
        </authorList>
    </citation>
    <scope>NUCLEOTIDE SEQUENCE</scope>
    <source>
        <strain evidence="22">FL130A</strain>
    </source>
</reference>
<keyword evidence="12 18" id="KW-0175">Coiled coil</keyword>
<evidence type="ECO:0000256" key="7">
    <source>
        <dbReference type="ARBA" id="ARBA00022776"/>
    </source>
</evidence>
<evidence type="ECO:0000256" key="6">
    <source>
        <dbReference type="ARBA" id="ARBA00022741"/>
    </source>
</evidence>
<dbReference type="PANTHER" id="PTHR47161:SF1">
    <property type="entry name" value="LYMPHOID-SPECIFIC HELICASE"/>
    <property type="match status" value="1"/>
</dbReference>
<dbReference type="GO" id="GO:0044027">
    <property type="term" value="P:negative regulation of gene expression via chromosomal CpG island methylation"/>
    <property type="evidence" value="ECO:0007669"/>
    <property type="project" value="TreeGrafter"/>
</dbReference>
<feature type="domain" description="Helicase C-terminal" evidence="21">
    <location>
        <begin position="633"/>
        <end position="784"/>
    </location>
</feature>
<feature type="region of interest" description="Disordered" evidence="19">
    <location>
        <begin position="218"/>
        <end position="242"/>
    </location>
</feature>
<evidence type="ECO:0000256" key="9">
    <source>
        <dbReference type="ARBA" id="ARBA00022806"/>
    </source>
</evidence>
<evidence type="ECO:0000256" key="2">
    <source>
        <dbReference type="ARBA" id="ARBA00007025"/>
    </source>
</evidence>
<keyword evidence="9" id="KW-0347">Helicase</keyword>
<dbReference type="GO" id="GO:0051301">
    <property type="term" value="P:cell division"/>
    <property type="evidence" value="ECO:0007669"/>
    <property type="project" value="UniProtKB-KW"/>
</dbReference>
<dbReference type="Gene3D" id="3.40.50.10810">
    <property type="entry name" value="Tandem AAA-ATPase domain"/>
    <property type="match status" value="1"/>
</dbReference>
<evidence type="ECO:0000259" key="21">
    <source>
        <dbReference type="PROSITE" id="PS51194"/>
    </source>
</evidence>
<keyword evidence="10" id="KW-0067">ATP-binding</keyword>
<comment type="function">
    <text evidence="16">Plays an essential role in normal development and survival. Involved in regulation of the expansion or survival of lymphoid cells. Required for de novo or maintenance DNA methylation. May control silencing of the imprinted CDKN1C gene through DNA methylation. May play a role in formation and organization of heterochromatin, implying a functional role in the regulation of transcription and mitosis.</text>
</comment>
<evidence type="ECO:0000259" key="20">
    <source>
        <dbReference type="PROSITE" id="PS51192"/>
    </source>
</evidence>
<evidence type="ECO:0000256" key="14">
    <source>
        <dbReference type="ARBA" id="ARBA00023242"/>
    </source>
</evidence>
<dbReference type="InterPro" id="IPR001650">
    <property type="entry name" value="Helicase_C-like"/>
</dbReference>
<keyword evidence="13" id="KW-0804">Transcription</keyword>
<dbReference type="PROSITE" id="PS51192">
    <property type="entry name" value="HELICASE_ATP_BIND_1"/>
    <property type="match status" value="1"/>
</dbReference>
<dbReference type="InterPro" id="IPR038718">
    <property type="entry name" value="SNF2-like_sf"/>
</dbReference>
<dbReference type="OrthoDB" id="5857104at2759"/>
<feature type="region of interest" description="Disordered" evidence="19">
    <location>
        <begin position="1"/>
        <end position="20"/>
    </location>
</feature>
<keyword evidence="4" id="KW-0597">Phosphoprotein</keyword>
<evidence type="ECO:0000256" key="10">
    <source>
        <dbReference type="ARBA" id="ARBA00022840"/>
    </source>
</evidence>
<feature type="compositionally biased region" description="Polar residues" evidence="19">
    <location>
        <begin position="7"/>
        <end position="16"/>
    </location>
</feature>
<evidence type="ECO:0000313" key="23">
    <source>
        <dbReference type="Proteomes" id="UP000789508"/>
    </source>
</evidence>
<accession>A0A9N8VLH7</accession>
<dbReference type="SUPFAM" id="SSF52540">
    <property type="entry name" value="P-loop containing nucleoside triphosphate hydrolases"/>
    <property type="match status" value="2"/>
</dbReference>
<dbReference type="FunFam" id="3.40.50.10810:FF:000015">
    <property type="entry name" value="lymphoid-specific helicase isoform X1"/>
    <property type="match status" value="1"/>
</dbReference>
<evidence type="ECO:0000256" key="15">
    <source>
        <dbReference type="ARBA" id="ARBA00023306"/>
    </source>
</evidence>
<dbReference type="GO" id="GO:0003682">
    <property type="term" value="F:chromatin binding"/>
    <property type="evidence" value="ECO:0007669"/>
    <property type="project" value="TreeGrafter"/>
</dbReference>
<evidence type="ECO:0000256" key="17">
    <source>
        <dbReference type="ARBA" id="ARBA00081399"/>
    </source>
</evidence>
<evidence type="ECO:0000256" key="12">
    <source>
        <dbReference type="ARBA" id="ARBA00023054"/>
    </source>
</evidence>
<feature type="domain" description="Helicase ATP-binding" evidence="20">
    <location>
        <begin position="270"/>
        <end position="441"/>
    </location>
</feature>
<dbReference type="SMART" id="SM00487">
    <property type="entry name" value="DEXDc"/>
    <property type="match status" value="1"/>
</dbReference>
<dbReference type="CDD" id="cd18793">
    <property type="entry name" value="SF2_C_SNF"/>
    <property type="match status" value="1"/>
</dbReference>
<comment type="caution">
    <text evidence="22">The sequence shown here is derived from an EMBL/GenBank/DDBJ whole genome shotgun (WGS) entry which is preliminary data.</text>
</comment>
<evidence type="ECO:0000256" key="4">
    <source>
        <dbReference type="ARBA" id="ARBA00022553"/>
    </source>
</evidence>
<evidence type="ECO:0000256" key="5">
    <source>
        <dbReference type="ARBA" id="ARBA00022618"/>
    </source>
</evidence>
<dbReference type="GO" id="GO:0005721">
    <property type="term" value="C:pericentric heterochromatin"/>
    <property type="evidence" value="ECO:0007669"/>
    <property type="project" value="TreeGrafter"/>
</dbReference>
<dbReference type="Pfam" id="PF00271">
    <property type="entry name" value="Helicase_C"/>
    <property type="match status" value="1"/>
</dbReference>
<dbReference type="Pfam" id="PF00176">
    <property type="entry name" value="SNF2-rel_dom"/>
    <property type="match status" value="1"/>
</dbReference>
<feature type="region of interest" description="Disordered" evidence="19">
    <location>
        <begin position="148"/>
        <end position="200"/>
    </location>
</feature>
<keyword evidence="5" id="KW-0132">Cell division</keyword>
<dbReference type="PANTHER" id="PTHR47161">
    <property type="entry name" value="LYMPHOID-SPECIFIC HELICASE"/>
    <property type="match status" value="1"/>
</dbReference>
<sequence length="873" mass="98625">MSKMGETATSDLTNSFAPPALPALVKYPSSIESVNSSSVATPSSNDEPFFYDLTEEPMEIMEMEDGKGETSVSAGGVAACMTGKNKENLKTLKEEAFASYDEIVNQGRVQRLNFLIEKSSLYANFLAQKMEAQKQALLEQAAEQERRRVAKELKSQKAAAAAVGDGPSCRTRSGGAGGNKQAEASSSKATTKAGTKRKANPTTEANYYLGDYVNSEDLAKRRKHDDPNTSSDESEAITRNIKPTPSIRQPKLVTGGILRDYQLAGFEWLVSLYDNGLNGILGDEMGLGKTLQTIAFFAFLWERKIYGPFLVVAPVSTLANWVSEFNRFTPTLPVALYHGSPECRAHLRNTRMIKGKVDKVDAKFPIVVTSYEIAMRDRKYLQKLNWKYLVIDEGHRIKNYNCKLLKELRLYSSANRLLLTGTPLQNNLGELWSLLNFLLPDIFDDWDTFQKWYHRCGLCAIRDAFDFSALNEKNGEKKILEEEEQHLLITNLHKILKPFLLRRVKSDVKVKADTAQSNDADKKAYSVTLNRKARKVDRVNYKEDIGDDEYFELLEKKALEAEENTKTPQNTNDPEYAQLLATKKVNAMKLQNTIMQLRKVCNHPYLFNWPINPTTKEPIVSEDLVHASGKIMLLDRLLTALLERQHKVLIFSQFTTMLDIIEDWITIIKGWEICRLDGGVSQEERRRQIQEFNTKPEKKVFILSTRAGGLGINLTSADTVIIFDSDWNPQMDLQAQDRVHRIGQSKPVIIYRLVTSNTVESKILEKASAKRKLEKLVIHKGKFKSPSQVHEATASLAELAEMLNANDNEVIQCVEKGDLVIPDDELERILDRSDKAFEKAENEVDSQEGATFKVIREKKECEECEDTLAEMCI</sequence>
<keyword evidence="15" id="KW-0131">Cell cycle</keyword>
<keyword evidence="11" id="KW-0805">Transcription regulation</keyword>
<dbReference type="AlphaFoldDB" id="A0A9N8VLH7"/>
<keyword evidence="6" id="KW-0547">Nucleotide-binding</keyword>
<protein>
    <recommendedName>
        <fullName evidence="17">Proliferation-associated SNF2-like protein</fullName>
    </recommendedName>
</protein>
<comment type="subcellular location">
    <subcellularLocation>
        <location evidence="1">Nucleus</location>
    </subcellularLocation>
</comment>
<evidence type="ECO:0000256" key="16">
    <source>
        <dbReference type="ARBA" id="ARBA00053349"/>
    </source>
</evidence>
<dbReference type="GO" id="GO:0005634">
    <property type="term" value="C:nucleus"/>
    <property type="evidence" value="ECO:0007669"/>
    <property type="project" value="UniProtKB-SubCell"/>
</dbReference>
<dbReference type="EMBL" id="CAJVPS010000115">
    <property type="protein sequence ID" value="CAG8453857.1"/>
    <property type="molecule type" value="Genomic_DNA"/>
</dbReference>
<evidence type="ECO:0000256" key="11">
    <source>
        <dbReference type="ARBA" id="ARBA00023015"/>
    </source>
</evidence>
<evidence type="ECO:0000313" key="22">
    <source>
        <dbReference type="EMBL" id="CAG8453857.1"/>
    </source>
</evidence>
<keyword evidence="23" id="KW-1185">Reference proteome</keyword>
<proteinExistence type="inferred from homology"/>
<dbReference type="SMART" id="SM00490">
    <property type="entry name" value="HELICc"/>
    <property type="match status" value="1"/>
</dbReference>
<keyword evidence="7" id="KW-0498">Mitosis</keyword>
<dbReference type="GO" id="GO:0031508">
    <property type="term" value="P:pericentric heterochromatin formation"/>
    <property type="evidence" value="ECO:0007669"/>
    <property type="project" value="TreeGrafter"/>
</dbReference>
<dbReference type="InterPro" id="IPR049730">
    <property type="entry name" value="SNF2/RAD54-like_C"/>
</dbReference>
<feature type="compositionally biased region" description="Low complexity" evidence="19">
    <location>
        <begin position="180"/>
        <end position="193"/>
    </location>
</feature>
<evidence type="ECO:0000256" key="13">
    <source>
        <dbReference type="ARBA" id="ARBA00023163"/>
    </source>
</evidence>
<organism evidence="22 23">
    <name type="scientific">Ambispora leptoticha</name>
    <dbReference type="NCBI Taxonomy" id="144679"/>
    <lineage>
        <taxon>Eukaryota</taxon>
        <taxon>Fungi</taxon>
        <taxon>Fungi incertae sedis</taxon>
        <taxon>Mucoromycota</taxon>
        <taxon>Glomeromycotina</taxon>
        <taxon>Glomeromycetes</taxon>
        <taxon>Archaeosporales</taxon>
        <taxon>Ambisporaceae</taxon>
        <taxon>Ambispora</taxon>
    </lineage>
</organism>
<comment type="similarity">
    <text evidence="2">Belongs to the SNF2/RAD54 helicase family.</text>
</comment>
<evidence type="ECO:0000256" key="19">
    <source>
        <dbReference type="SAM" id="MobiDB-lite"/>
    </source>
</evidence>
<dbReference type="GO" id="GO:0004386">
    <property type="term" value="F:helicase activity"/>
    <property type="evidence" value="ECO:0007669"/>
    <property type="project" value="UniProtKB-KW"/>
</dbReference>
<feature type="coiled-coil region" evidence="18">
    <location>
        <begin position="823"/>
        <end position="850"/>
    </location>
</feature>